<gene>
    <name evidence="1" type="ORF">DPEC_G00298800</name>
</gene>
<keyword evidence="2" id="KW-1185">Reference proteome</keyword>
<evidence type="ECO:0000313" key="1">
    <source>
        <dbReference type="EMBL" id="KAJ7990292.1"/>
    </source>
</evidence>
<evidence type="ECO:0000313" key="2">
    <source>
        <dbReference type="Proteomes" id="UP001157502"/>
    </source>
</evidence>
<organism evidence="1 2">
    <name type="scientific">Dallia pectoralis</name>
    <name type="common">Alaska blackfish</name>
    <dbReference type="NCBI Taxonomy" id="75939"/>
    <lineage>
        <taxon>Eukaryota</taxon>
        <taxon>Metazoa</taxon>
        <taxon>Chordata</taxon>
        <taxon>Craniata</taxon>
        <taxon>Vertebrata</taxon>
        <taxon>Euteleostomi</taxon>
        <taxon>Actinopterygii</taxon>
        <taxon>Neopterygii</taxon>
        <taxon>Teleostei</taxon>
        <taxon>Protacanthopterygii</taxon>
        <taxon>Esociformes</taxon>
        <taxon>Umbridae</taxon>
        <taxon>Dallia</taxon>
    </lineage>
</organism>
<comment type="caution">
    <text evidence="1">The sequence shown here is derived from an EMBL/GenBank/DDBJ whole genome shotgun (WGS) entry which is preliminary data.</text>
</comment>
<dbReference type="Proteomes" id="UP001157502">
    <property type="component" value="Chromosome 28"/>
</dbReference>
<dbReference type="EMBL" id="CM055755">
    <property type="protein sequence ID" value="KAJ7990292.1"/>
    <property type="molecule type" value="Genomic_DNA"/>
</dbReference>
<protein>
    <submittedName>
        <fullName evidence="1">Uncharacterized protein</fullName>
    </submittedName>
</protein>
<reference evidence="1" key="1">
    <citation type="submission" date="2021-05" db="EMBL/GenBank/DDBJ databases">
        <authorList>
            <person name="Pan Q."/>
            <person name="Jouanno E."/>
            <person name="Zahm M."/>
            <person name="Klopp C."/>
            <person name="Cabau C."/>
            <person name="Louis A."/>
            <person name="Berthelot C."/>
            <person name="Parey E."/>
            <person name="Roest Crollius H."/>
            <person name="Montfort J."/>
            <person name="Robinson-Rechavi M."/>
            <person name="Bouchez O."/>
            <person name="Lampietro C."/>
            <person name="Lopez Roques C."/>
            <person name="Donnadieu C."/>
            <person name="Postlethwait J."/>
            <person name="Bobe J."/>
            <person name="Dillon D."/>
            <person name="Chandos A."/>
            <person name="von Hippel F."/>
            <person name="Guiguen Y."/>
        </authorList>
    </citation>
    <scope>NUCLEOTIDE SEQUENCE</scope>
    <source>
        <strain evidence="1">YG-Jan2019</strain>
    </source>
</reference>
<sequence length="488" mass="52306">MLKFSFGMGASRFNKEVSSLLPFSPHAAEVYATEKTMNAMRPVWSGGVLLLLAAVLINAQVDENQASSPEMCLMPMEVGPCRAAFPKYFYNVTVQNCSMFVYGGCNSNGNNFDSQGECEAACSGVTGNVLVSKDLEAGPIQRRMASPGDVQATSPEKPLPQMTSDVFAEMCQASPKTGPCRASHRRFFYDSSSGTCQAFTYGGCSGNKNNYETSEQCLTTCTVTSIPSKGRRGPVADVPSEDKNVDYHDACMVAPDSGPCRAAFSMIYYDSDTGSCQSFVYGGCGGNGNRYSSLEECAARCAGATAKHGGRAHWTLGFLLVTVLGVVSVLVLVTLALITIRRSKLQRSHSVRSDKEELLASPVSIFESDPPKVPTARPVSPVTVSTLVSSVWPDGFPGAYDLSGQVVVACVHLVSIQCWCNGACLVGHLYPPSPRTPPLTSTQRGFEGCYTFLRNERLPQYVVTLLISPLSRGGDPQKSLQPWASLSP</sequence>
<name>A0ACC2FG14_DALPE</name>
<proteinExistence type="predicted"/>
<accession>A0ACC2FG14</accession>